<dbReference type="PRINTS" id="PR00704">
    <property type="entry name" value="CALPAIN"/>
</dbReference>
<organism evidence="10 11">
    <name type="scientific">Patella caerulea</name>
    <name type="common">Rayed Mediterranean limpet</name>
    <dbReference type="NCBI Taxonomy" id="87958"/>
    <lineage>
        <taxon>Eukaryota</taxon>
        <taxon>Metazoa</taxon>
        <taxon>Spiralia</taxon>
        <taxon>Lophotrochozoa</taxon>
        <taxon>Mollusca</taxon>
        <taxon>Gastropoda</taxon>
        <taxon>Patellogastropoda</taxon>
        <taxon>Patelloidea</taxon>
        <taxon>Patellidae</taxon>
        <taxon>Patella</taxon>
    </lineage>
</organism>
<dbReference type="Gene3D" id="2.60.120.380">
    <property type="match status" value="1"/>
</dbReference>
<dbReference type="Gene3D" id="3.90.70.10">
    <property type="entry name" value="Cysteine proteinases"/>
    <property type="match status" value="1"/>
</dbReference>
<name>A0AAN8P963_PATCE</name>
<dbReference type="SMART" id="SM00230">
    <property type="entry name" value="CysPc"/>
    <property type="match status" value="1"/>
</dbReference>
<evidence type="ECO:0000256" key="4">
    <source>
        <dbReference type="ARBA" id="ARBA00022807"/>
    </source>
</evidence>
<dbReference type="PROSITE" id="PS00018">
    <property type="entry name" value="EF_HAND_1"/>
    <property type="match status" value="1"/>
</dbReference>
<evidence type="ECO:0000313" key="10">
    <source>
        <dbReference type="EMBL" id="KAK6170879.1"/>
    </source>
</evidence>
<dbReference type="Pfam" id="PF00648">
    <property type="entry name" value="Peptidase_C2"/>
    <property type="match status" value="1"/>
</dbReference>
<dbReference type="InterPro" id="IPR001300">
    <property type="entry name" value="Peptidase_C2_calpain_cat"/>
</dbReference>
<protein>
    <submittedName>
        <fullName evidence="10">Uncharacterized protein</fullName>
    </submittedName>
</protein>
<evidence type="ECO:0000259" key="8">
    <source>
        <dbReference type="PROSITE" id="PS50203"/>
    </source>
</evidence>
<feature type="domain" description="EF-hand" evidence="9">
    <location>
        <begin position="573"/>
        <end position="608"/>
    </location>
</feature>
<dbReference type="Gene3D" id="1.10.238.10">
    <property type="entry name" value="EF-hand"/>
    <property type="match status" value="1"/>
</dbReference>
<evidence type="ECO:0000256" key="6">
    <source>
        <dbReference type="PIRSR" id="PIRSR622684-1"/>
    </source>
</evidence>
<dbReference type="Proteomes" id="UP001347796">
    <property type="component" value="Unassembled WGS sequence"/>
</dbReference>
<keyword evidence="5" id="KW-0106">Calcium</keyword>
<dbReference type="PANTHER" id="PTHR10183">
    <property type="entry name" value="CALPAIN"/>
    <property type="match status" value="1"/>
</dbReference>
<dbReference type="InterPro" id="IPR022684">
    <property type="entry name" value="Calpain_cysteine_protease"/>
</dbReference>
<dbReference type="InterPro" id="IPR022683">
    <property type="entry name" value="Calpain_III"/>
</dbReference>
<feature type="active site" evidence="6">
    <location>
        <position position="241"/>
    </location>
</feature>
<dbReference type="EMBL" id="JAZGQO010000014">
    <property type="protein sequence ID" value="KAK6170879.1"/>
    <property type="molecule type" value="Genomic_DNA"/>
</dbReference>
<keyword evidence="2" id="KW-0645">Protease</keyword>
<dbReference type="PROSITE" id="PS50203">
    <property type="entry name" value="CALPAIN_CAT"/>
    <property type="match status" value="1"/>
</dbReference>
<feature type="active site" evidence="6">
    <location>
        <position position="75"/>
    </location>
</feature>
<evidence type="ECO:0000259" key="9">
    <source>
        <dbReference type="PROSITE" id="PS50222"/>
    </source>
</evidence>
<sequence length="670" mass="77161">MPSSKYLRIIEQCRSRGRPYKDPDFPANYVSLVGEDGRNESSIEWRRPFEISKHAQFIVRGADYDDITQGNLGDCWFISAISILATNETLFERVVPHDQVIDETLGVFVFNFWINGDWQEVIIDDRLPTYVNGHLVYSKNLKETNEFWCPLMEKAYAKLYGSYLALNGGLSVNALVDMTGGISERFVLRPKDYSRRYKPEFLADVLLQCNTMNTLMGAGITAKSDWGRSVNYLRGDLLDQHAYSIIKVETIQYGHQNKTVTLVLIRDPNANKRSISEWKGPWSDNSPEWSAVSTEVKDRIGYDPERYDGEFWMNMEDLMVQFDDLDLLHLTPNAYTSEVADNMGKKEWKVQEAEGSWKKDITAGGQKWLFMNPQFRLDIEENERNETTVIISLLRYSSGKNIFDDDVFFGLAVYKLNPGVNVRKLDERSSAKRVFHSGVYRNGTREQTERLELDAGTYFIIPSTYKEGEEADFLLRVFSEKAVESRPIDDTTEFVEKPQDPKNYLIAKLFQKYSKDNKNVNSFQLQKILNDVEFKEFNNSDGVTLETTRSLLHRENPNGSGVLDLNQVKNVWEFVEQCKFSFVALDMDKSRAVEVYELRSLYNSLGFNVSYKVVAVIAKRYGNRHGKINIEDFIQSTAKVMSLYTKFREMLEKGIVQGNIEQLIMAAINS</sequence>
<dbReference type="SMART" id="SM00720">
    <property type="entry name" value="calpain_III"/>
    <property type="match status" value="1"/>
</dbReference>
<dbReference type="GO" id="GO:0005509">
    <property type="term" value="F:calcium ion binding"/>
    <property type="evidence" value="ECO:0007669"/>
    <property type="project" value="InterPro"/>
</dbReference>
<dbReference type="InterPro" id="IPR011992">
    <property type="entry name" value="EF-hand-dom_pair"/>
</dbReference>
<accession>A0AAN8P963</accession>
<reference evidence="10 11" key="1">
    <citation type="submission" date="2024-01" db="EMBL/GenBank/DDBJ databases">
        <title>The genome of the rayed Mediterranean limpet Patella caerulea (Linnaeus, 1758).</title>
        <authorList>
            <person name="Anh-Thu Weber A."/>
            <person name="Halstead-Nussloch G."/>
        </authorList>
    </citation>
    <scope>NUCLEOTIDE SEQUENCE [LARGE SCALE GENOMIC DNA]</scope>
    <source>
        <strain evidence="10">AATW-2023a</strain>
        <tissue evidence="10">Whole specimen</tissue>
    </source>
</reference>
<keyword evidence="11" id="KW-1185">Reference proteome</keyword>
<comment type="similarity">
    <text evidence="1">Belongs to the peptidase C2 family.</text>
</comment>
<dbReference type="CDD" id="cd00044">
    <property type="entry name" value="CysPc"/>
    <property type="match status" value="1"/>
</dbReference>
<gene>
    <name evidence="10" type="ORF">SNE40_019169</name>
</gene>
<dbReference type="InterPro" id="IPR018247">
    <property type="entry name" value="EF_Hand_1_Ca_BS"/>
</dbReference>
<dbReference type="SUPFAM" id="SSF54001">
    <property type="entry name" value="Cysteine proteinases"/>
    <property type="match status" value="1"/>
</dbReference>
<evidence type="ECO:0000256" key="3">
    <source>
        <dbReference type="ARBA" id="ARBA00022801"/>
    </source>
</evidence>
<dbReference type="Pfam" id="PF01067">
    <property type="entry name" value="Calpain_III"/>
    <property type="match status" value="1"/>
</dbReference>
<dbReference type="InterPro" id="IPR002048">
    <property type="entry name" value="EF_hand_dom"/>
</dbReference>
<dbReference type="PROSITE" id="PS50222">
    <property type="entry name" value="EF_HAND_2"/>
    <property type="match status" value="1"/>
</dbReference>
<dbReference type="PANTHER" id="PTHR10183:SF379">
    <property type="entry name" value="CALPAIN-5"/>
    <property type="match status" value="1"/>
</dbReference>
<keyword evidence="4" id="KW-0788">Thiol protease</keyword>
<dbReference type="InterPro" id="IPR000169">
    <property type="entry name" value="Pept_cys_AS"/>
</dbReference>
<comment type="caution">
    <text evidence="10">The sequence shown here is derived from an EMBL/GenBank/DDBJ whole genome shotgun (WGS) entry which is preliminary data.</text>
</comment>
<proteinExistence type="inferred from homology"/>
<dbReference type="InterPro" id="IPR022682">
    <property type="entry name" value="Calpain_domain_III"/>
</dbReference>
<dbReference type="PROSITE" id="PS00139">
    <property type="entry name" value="THIOL_PROTEASE_CYS"/>
    <property type="match status" value="1"/>
</dbReference>
<dbReference type="AlphaFoldDB" id="A0AAN8P963"/>
<evidence type="ECO:0000256" key="2">
    <source>
        <dbReference type="ARBA" id="ARBA00022670"/>
    </source>
</evidence>
<dbReference type="InterPro" id="IPR036213">
    <property type="entry name" value="Calpain_III_sf"/>
</dbReference>
<keyword evidence="3" id="KW-0378">Hydrolase</keyword>
<dbReference type="GO" id="GO:0004198">
    <property type="term" value="F:calcium-dependent cysteine-type endopeptidase activity"/>
    <property type="evidence" value="ECO:0007669"/>
    <property type="project" value="InterPro"/>
</dbReference>
<evidence type="ECO:0000313" key="11">
    <source>
        <dbReference type="Proteomes" id="UP001347796"/>
    </source>
</evidence>
<dbReference type="SUPFAM" id="SSF47473">
    <property type="entry name" value="EF-hand"/>
    <property type="match status" value="1"/>
</dbReference>
<dbReference type="InterPro" id="IPR038765">
    <property type="entry name" value="Papain-like_cys_pep_sf"/>
</dbReference>
<comment type="caution">
    <text evidence="7">Lacks conserved residue(s) required for the propagation of feature annotation.</text>
</comment>
<evidence type="ECO:0000256" key="1">
    <source>
        <dbReference type="ARBA" id="ARBA00007623"/>
    </source>
</evidence>
<dbReference type="GO" id="GO:0006508">
    <property type="term" value="P:proteolysis"/>
    <property type="evidence" value="ECO:0007669"/>
    <property type="project" value="UniProtKB-KW"/>
</dbReference>
<dbReference type="SUPFAM" id="SSF49758">
    <property type="entry name" value="Calpain large subunit, middle domain (domain III)"/>
    <property type="match status" value="1"/>
</dbReference>
<dbReference type="GO" id="GO:0005737">
    <property type="term" value="C:cytoplasm"/>
    <property type="evidence" value="ECO:0007669"/>
    <property type="project" value="TreeGrafter"/>
</dbReference>
<evidence type="ECO:0000256" key="7">
    <source>
        <dbReference type="PROSITE-ProRule" id="PRU00239"/>
    </source>
</evidence>
<evidence type="ECO:0000256" key="5">
    <source>
        <dbReference type="ARBA" id="ARBA00022837"/>
    </source>
</evidence>
<feature type="domain" description="Calpain catalytic" evidence="8">
    <location>
        <begin position="19"/>
        <end position="331"/>
    </location>
</feature>